<evidence type="ECO:0000313" key="1">
    <source>
        <dbReference type="EMBL" id="CAE7380997.1"/>
    </source>
</evidence>
<dbReference type="Proteomes" id="UP000604046">
    <property type="component" value="Unassembled WGS sequence"/>
</dbReference>
<comment type="caution">
    <text evidence="1">The sequence shown here is derived from an EMBL/GenBank/DDBJ whole genome shotgun (WGS) entry which is preliminary data.</text>
</comment>
<organism evidence="1 2">
    <name type="scientific">Symbiodinium natans</name>
    <dbReference type="NCBI Taxonomy" id="878477"/>
    <lineage>
        <taxon>Eukaryota</taxon>
        <taxon>Sar</taxon>
        <taxon>Alveolata</taxon>
        <taxon>Dinophyceae</taxon>
        <taxon>Suessiales</taxon>
        <taxon>Symbiodiniaceae</taxon>
        <taxon>Symbiodinium</taxon>
    </lineage>
</organism>
<dbReference type="AlphaFoldDB" id="A0A812Q8R9"/>
<sequence length="66" mass="7418">MANILLAFEFYMTPCLYEALVASRDEAMYQQMASQVRSRPNCRRVVTVVGAAHANGILKRARTRGL</sequence>
<proteinExistence type="predicted"/>
<keyword evidence="2" id="KW-1185">Reference proteome</keyword>
<name>A0A812Q8R9_9DINO</name>
<reference evidence="1" key="1">
    <citation type="submission" date="2021-02" db="EMBL/GenBank/DDBJ databases">
        <authorList>
            <person name="Dougan E. K."/>
            <person name="Rhodes N."/>
            <person name="Thang M."/>
            <person name="Chan C."/>
        </authorList>
    </citation>
    <scope>NUCLEOTIDE SEQUENCE</scope>
</reference>
<evidence type="ECO:0008006" key="3">
    <source>
        <dbReference type="Google" id="ProtNLM"/>
    </source>
</evidence>
<protein>
    <recommendedName>
        <fullName evidence="3">TraB domain-containing protein</fullName>
    </recommendedName>
</protein>
<gene>
    <name evidence="1" type="ORF">SNAT2548_LOCUS20797</name>
</gene>
<dbReference type="OrthoDB" id="10514003at2759"/>
<dbReference type="InterPro" id="IPR002816">
    <property type="entry name" value="TraB/PrgY/GumN_fam"/>
</dbReference>
<accession>A0A812Q8R9</accession>
<dbReference type="EMBL" id="CAJNDS010002224">
    <property type="protein sequence ID" value="CAE7380997.1"/>
    <property type="molecule type" value="Genomic_DNA"/>
</dbReference>
<evidence type="ECO:0000313" key="2">
    <source>
        <dbReference type="Proteomes" id="UP000604046"/>
    </source>
</evidence>
<dbReference type="Pfam" id="PF01963">
    <property type="entry name" value="TraB_PrgY_gumN"/>
    <property type="match status" value="1"/>
</dbReference>